<accession>A0AAD5G3A0</accession>
<proteinExistence type="predicted"/>
<keyword evidence="3" id="KW-1185">Reference proteome</keyword>
<dbReference type="PANTHER" id="PTHR47385:SF25">
    <property type="entry name" value="CALPONIN"/>
    <property type="match status" value="1"/>
</dbReference>
<dbReference type="GO" id="GO:0051015">
    <property type="term" value="F:actin filament binding"/>
    <property type="evidence" value="ECO:0007669"/>
    <property type="project" value="TreeGrafter"/>
</dbReference>
<dbReference type="InterPro" id="IPR001715">
    <property type="entry name" value="CH_dom"/>
</dbReference>
<dbReference type="InterPro" id="IPR036872">
    <property type="entry name" value="CH_dom_sf"/>
</dbReference>
<dbReference type="PANTHER" id="PTHR47385">
    <property type="entry name" value="CALPONIN"/>
    <property type="match status" value="1"/>
</dbReference>
<comment type="caution">
    <text evidence="2">The sequence shown here is derived from an EMBL/GenBank/DDBJ whole genome shotgun (WGS) entry which is preliminary data.</text>
</comment>
<dbReference type="GO" id="GO:0007015">
    <property type="term" value="P:actin filament organization"/>
    <property type="evidence" value="ECO:0007669"/>
    <property type="project" value="TreeGrafter"/>
</dbReference>
<dbReference type="InterPro" id="IPR050606">
    <property type="entry name" value="Calponin-like"/>
</dbReference>
<feature type="non-terminal residue" evidence="2">
    <location>
        <position position="204"/>
    </location>
</feature>
<feature type="domain" description="Calponin-homology (CH)" evidence="1">
    <location>
        <begin position="1"/>
        <end position="120"/>
    </location>
</feature>
<evidence type="ECO:0000313" key="3">
    <source>
        <dbReference type="Proteomes" id="UP001206925"/>
    </source>
</evidence>
<gene>
    <name evidence="2" type="ORF">M8C21_015618</name>
</gene>
<reference evidence="2" key="1">
    <citation type="submission" date="2022-06" db="EMBL/GenBank/DDBJ databases">
        <title>Uncovering the hologenomic basis of an extraordinary plant invasion.</title>
        <authorList>
            <person name="Bieker V.C."/>
            <person name="Martin M.D."/>
            <person name="Gilbert T."/>
            <person name="Hodgins K."/>
            <person name="Battlay P."/>
            <person name="Petersen B."/>
            <person name="Wilson J."/>
        </authorList>
    </citation>
    <scope>NUCLEOTIDE SEQUENCE</scope>
    <source>
        <strain evidence="2">AA19_3_7</strain>
        <tissue evidence="2">Leaf</tissue>
    </source>
</reference>
<evidence type="ECO:0000259" key="1">
    <source>
        <dbReference type="PROSITE" id="PS50021"/>
    </source>
</evidence>
<protein>
    <recommendedName>
        <fullName evidence="1">Calponin-homology (CH) domain-containing protein</fullName>
    </recommendedName>
</protein>
<dbReference type="Proteomes" id="UP001206925">
    <property type="component" value="Unassembled WGS sequence"/>
</dbReference>
<organism evidence="2 3">
    <name type="scientific">Ambrosia artemisiifolia</name>
    <name type="common">Common ragweed</name>
    <dbReference type="NCBI Taxonomy" id="4212"/>
    <lineage>
        <taxon>Eukaryota</taxon>
        <taxon>Viridiplantae</taxon>
        <taxon>Streptophyta</taxon>
        <taxon>Embryophyta</taxon>
        <taxon>Tracheophyta</taxon>
        <taxon>Spermatophyta</taxon>
        <taxon>Magnoliopsida</taxon>
        <taxon>eudicotyledons</taxon>
        <taxon>Gunneridae</taxon>
        <taxon>Pentapetalae</taxon>
        <taxon>asterids</taxon>
        <taxon>campanulids</taxon>
        <taxon>Asterales</taxon>
        <taxon>Asteraceae</taxon>
        <taxon>Asteroideae</taxon>
        <taxon>Heliantheae alliance</taxon>
        <taxon>Heliantheae</taxon>
        <taxon>Ambrosia</taxon>
    </lineage>
</organism>
<dbReference type="EMBL" id="JAMZMK010011630">
    <property type="protein sequence ID" value="KAI7726567.1"/>
    <property type="molecule type" value="Genomic_DNA"/>
</dbReference>
<dbReference type="PROSITE" id="PS50021">
    <property type="entry name" value="CH"/>
    <property type="match status" value="1"/>
</dbReference>
<dbReference type="Gene3D" id="1.10.418.10">
    <property type="entry name" value="Calponin-like domain"/>
    <property type="match status" value="1"/>
</dbReference>
<evidence type="ECO:0000313" key="2">
    <source>
        <dbReference type="EMBL" id="KAI7726567.1"/>
    </source>
</evidence>
<dbReference type="SUPFAM" id="SSF47576">
    <property type="entry name" value="Calponin-homology domain, CH-domain"/>
    <property type="match status" value="1"/>
</dbReference>
<dbReference type="Pfam" id="PF00307">
    <property type="entry name" value="CH"/>
    <property type="match status" value="1"/>
</dbReference>
<dbReference type="SMART" id="SM00033">
    <property type="entry name" value="CH"/>
    <property type="match status" value="1"/>
</dbReference>
<dbReference type="AlphaFoldDB" id="A0AAD5G3A0"/>
<sequence length="204" mass="22471">TDRYDAARWLRKRVGVVAARDLPADPSEVDFRQGLRSGIVLCTVLNKIRSDSVPNIVNAPSALFCTPDSAVQATYAENIKNFLAAIEEMGLPTFEQSDLEPGGDFSSVVNCVLAMKAYSESGASDFTWTPRPSRTRKTLMRNNSAPAMNAFSRSQSISISELLGSTDQFWDGDDFDEECDTDTGPLYSIVSDLLEDREEEDIPI</sequence>
<feature type="non-terminal residue" evidence="2">
    <location>
        <position position="1"/>
    </location>
</feature>
<name>A0AAD5G3A0_AMBAR</name>
<dbReference type="GO" id="GO:0015629">
    <property type="term" value="C:actin cytoskeleton"/>
    <property type="evidence" value="ECO:0007669"/>
    <property type="project" value="TreeGrafter"/>
</dbReference>